<dbReference type="EMBL" id="AGNL01028187">
    <property type="protein sequence ID" value="EJK57448.1"/>
    <property type="molecule type" value="Genomic_DNA"/>
</dbReference>
<reference evidence="2 3" key="1">
    <citation type="journal article" date="2012" name="Genome Biol.">
        <title>Genome and low-iron response of an oceanic diatom adapted to chronic iron limitation.</title>
        <authorList>
            <person name="Lommer M."/>
            <person name="Specht M."/>
            <person name="Roy A.S."/>
            <person name="Kraemer L."/>
            <person name="Andreson R."/>
            <person name="Gutowska M.A."/>
            <person name="Wolf J."/>
            <person name="Bergner S.V."/>
            <person name="Schilhabel M.B."/>
            <person name="Klostermeier U.C."/>
            <person name="Beiko R.G."/>
            <person name="Rosenstiel P."/>
            <person name="Hippler M."/>
            <person name="Laroche J."/>
        </authorList>
    </citation>
    <scope>NUCLEOTIDE SEQUENCE [LARGE SCALE GENOMIC DNA]</scope>
    <source>
        <strain evidence="2 3">CCMP1005</strain>
    </source>
</reference>
<feature type="compositionally biased region" description="Low complexity" evidence="1">
    <location>
        <begin position="36"/>
        <end position="46"/>
    </location>
</feature>
<accession>K0RUB0</accession>
<comment type="caution">
    <text evidence="2">The sequence shown here is derived from an EMBL/GenBank/DDBJ whole genome shotgun (WGS) entry which is preliminary data.</text>
</comment>
<proteinExistence type="predicted"/>
<dbReference type="AlphaFoldDB" id="K0RUB0"/>
<organism evidence="2 3">
    <name type="scientific">Thalassiosira oceanica</name>
    <name type="common">Marine diatom</name>
    <dbReference type="NCBI Taxonomy" id="159749"/>
    <lineage>
        <taxon>Eukaryota</taxon>
        <taxon>Sar</taxon>
        <taxon>Stramenopiles</taxon>
        <taxon>Ochrophyta</taxon>
        <taxon>Bacillariophyta</taxon>
        <taxon>Coscinodiscophyceae</taxon>
        <taxon>Thalassiosirophycidae</taxon>
        <taxon>Thalassiosirales</taxon>
        <taxon>Thalassiosiraceae</taxon>
        <taxon>Thalassiosira</taxon>
    </lineage>
</organism>
<name>K0RUB0_THAOC</name>
<evidence type="ECO:0000256" key="1">
    <source>
        <dbReference type="SAM" id="MobiDB-lite"/>
    </source>
</evidence>
<evidence type="ECO:0000313" key="3">
    <source>
        <dbReference type="Proteomes" id="UP000266841"/>
    </source>
</evidence>
<gene>
    <name evidence="2" type="ORF">THAOC_22505</name>
</gene>
<feature type="compositionally biased region" description="Basic and acidic residues" evidence="1">
    <location>
        <begin position="47"/>
        <end position="89"/>
    </location>
</feature>
<protein>
    <submittedName>
        <fullName evidence="2">Uncharacterized protein</fullName>
    </submittedName>
</protein>
<feature type="compositionally biased region" description="Basic and acidic residues" evidence="1">
    <location>
        <begin position="1"/>
        <end position="12"/>
    </location>
</feature>
<sequence>GGADEKKAEAEKAGGTPGGSRRRLAPPGGRGREARTASSWTSSSAVRRGDEIAGDPHPRRPAKNDRRRGERTGRDAERGRRGGERRVERGGGNAEDVPDGGDRGPPLTGWTGERSGSVRRATSRGGGGGRAPPLESPVWRATDERWAARTETILIPRKR</sequence>
<keyword evidence="3" id="KW-1185">Reference proteome</keyword>
<evidence type="ECO:0000313" key="2">
    <source>
        <dbReference type="EMBL" id="EJK57448.1"/>
    </source>
</evidence>
<feature type="region of interest" description="Disordered" evidence="1">
    <location>
        <begin position="1"/>
        <end position="141"/>
    </location>
</feature>
<feature type="non-terminal residue" evidence="2">
    <location>
        <position position="1"/>
    </location>
</feature>
<dbReference type="Proteomes" id="UP000266841">
    <property type="component" value="Unassembled WGS sequence"/>
</dbReference>